<gene>
    <name evidence="2" type="ordered locus">GFO_3113</name>
</gene>
<dbReference type="eggNOG" id="ENOG5033H0W">
    <property type="taxonomic scope" value="Bacteria"/>
</dbReference>
<dbReference type="Proteomes" id="UP000000755">
    <property type="component" value="Chromosome"/>
</dbReference>
<feature type="signal peptide" evidence="1">
    <location>
        <begin position="1"/>
        <end position="24"/>
    </location>
</feature>
<feature type="chain" id="PRO_5002627270" evidence="1">
    <location>
        <begin position="25"/>
        <end position="176"/>
    </location>
</feature>
<reference evidence="2 3" key="1">
    <citation type="journal article" date="2006" name="Environ. Microbiol.">
        <title>Whole genome analysis of the marine Bacteroidetes'Gramella forsetii' reveals adaptations to degradation of polymeric organic matter.</title>
        <authorList>
            <person name="Bauer M."/>
            <person name="Kube M."/>
            <person name="Teeling H."/>
            <person name="Richter M."/>
            <person name="Lombardot T."/>
            <person name="Allers E."/>
            <person name="Wuerdemann C.A."/>
            <person name="Quast C."/>
            <person name="Kuhl H."/>
            <person name="Knaust F."/>
            <person name="Woebken D."/>
            <person name="Bischof K."/>
            <person name="Mussmann M."/>
            <person name="Choudhuri J.V."/>
            <person name="Meyer F."/>
            <person name="Reinhardt R."/>
            <person name="Amann R.I."/>
            <person name="Gloeckner F.O."/>
        </authorList>
    </citation>
    <scope>NUCLEOTIDE SEQUENCE [LARGE SCALE GENOMIC DNA]</scope>
    <source>
        <strain evidence="2 3">KT0803</strain>
    </source>
</reference>
<evidence type="ECO:0000313" key="2">
    <source>
        <dbReference type="EMBL" id="CAL68057.1"/>
    </source>
</evidence>
<dbReference type="EMBL" id="CU207366">
    <property type="protein sequence ID" value="CAL68057.1"/>
    <property type="molecule type" value="Genomic_DNA"/>
</dbReference>
<dbReference type="KEGG" id="gfo:GFO_3113"/>
<proteinExistence type="predicted"/>
<dbReference type="AlphaFoldDB" id="A0M612"/>
<dbReference type="PROSITE" id="PS51257">
    <property type="entry name" value="PROKAR_LIPOPROTEIN"/>
    <property type="match status" value="1"/>
</dbReference>
<name>A0M612_CHRFK</name>
<accession>A0M612</accession>
<dbReference type="STRING" id="411154.GFO_3113"/>
<keyword evidence="1" id="KW-0732">Signal</keyword>
<evidence type="ECO:0000256" key="1">
    <source>
        <dbReference type="SAM" id="SignalP"/>
    </source>
</evidence>
<protein>
    <submittedName>
        <fullName evidence="2">Secreted protein</fullName>
    </submittedName>
</protein>
<evidence type="ECO:0000313" key="3">
    <source>
        <dbReference type="Proteomes" id="UP000000755"/>
    </source>
</evidence>
<organism evidence="2 3">
    <name type="scientific">Christiangramia forsetii (strain DSM 17595 / CGMCC 1.15422 / KT0803)</name>
    <name type="common">Gramella forsetii</name>
    <dbReference type="NCBI Taxonomy" id="411154"/>
    <lineage>
        <taxon>Bacteria</taxon>
        <taxon>Pseudomonadati</taxon>
        <taxon>Bacteroidota</taxon>
        <taxon>Flavobacteriia</taxon>
        <taxon>Flavobacteriales</taxon>
        <taxon>Flavobacteriaceae</taxon>
        <taxon>Christiangramia</taxon>
    </lineage>
</organism>
<sequence length="176" mass="19673">MNKKMNMKNIAFLLVISIFLISCSKSDDNPGNNPDDANYIVYPNSSVVVNNTENGTFIEVESGNKLVFEYRYSTEGRPEIADDELTEVLYFELEPNTENFSINEENFEVTSTFLGKFCFCGRTGYFQVTSGEINGEKIGDLQWKVSLDVDAFIAAENDTPEMTFQASASGTFKPAN</sequence>
<dbReference type="HOGENOM" id="CLU_1523072_0_0_10"/>